<evidence type="ECO:0000313" key="2">
    <source>
        <dbReference type="Proteomes" id="UP000188268"/>
    </source>
</evidence>
<dbReference type="Gramene" id="OMP07552">
    <property type="protein sequence ID" value="OMP07552"/>
    <property type="gene ID" value="CCACVL1_01285"/>
</dbReference>
<dbReference type="AlphaFoldDB" id="A0A1R3KKE2"/>
<protein>
    <recommendedName>
        <fullName evidence="3">Ankyrin repeat-containing protein</fullName>
    </recommendedName>
</protein>
<sequence>MGVKDIEAAGCRNDQMLELYKAAKYGCVVTLTSLLENDSLILHKVSLDSPLHLSALAGHLDFTKSLLNKKT</sequence>
<proteinExistence type="predicted"/>
<dbReference type="EMBL" id="AWWV01004335">
    <property type="protein sequence ID" value="OMP07552.1"/>
    <property type="molecule type" value="Genomic_DNA"/>
</dbReference>
<keyword evidence="2" id="KW-1185">Reference proteome</keyword>
<comment type="caution">
    <text evidence="1">The sequence shown here is derived from an EMBL/GenBank/DDBJ whole genome shotgun (WGS) entry which is preliminary data.</text>
</comment>
<dbReference type="SUPFAM" id="SSF48403">
    <property type="entry name" value="Ankyrin repeat"/>
    <property type="match status" value="1"/>
</dbReference>
<dbReference type="Proteomes" id="UP000188268">
    <property type="component" value="Unassembled WGS sequence"/>
</dbReference>
<evidence type="ECO:0000313" key="1">
    <source>
        <dbReference type="EMBL" id="OMP07552.1"/>
    </source>
</evidence>
<evidence type="ECO:0008006" key="3">
    <source>
        <dbReference type="Google" id="ProtNLM"/>
    </source>
</evidence>
<dbReference type="InterPro" id="IPR036770">
    <property type="entry name" value="Ankyrin_rpt-contain_sf"/>
</dbReference>
<reference evidence="1 2" key="1">
    <citation type="submission" date="2013-09" db="EMBL/GenBank/DDBJ databases">
        <title>Corchorus capsularis genome sequencing.</title>
        <authorList>
            <person name="Alam M."/>
            <person name="Haque M.S."/>
            <person name="Islam M.S."/>
            <person name="Emdad E.M."/>
            <person name="Islam M.M."/>
            <person name="Ahmed B."/>
            <person name="Halim A."/>
            <person name="Hossen Q.M.M."/>
            <person name="Hossain M.Z."/>
            <person name="Ahmed R."/>
            <person name="Khan M.M."/>
            <person name="Islam R."/>
            <person name="Rashid M.M."/>
            <person name="Khan S.A."/>
            <person name="Rahman M.S."/>
            <person name="Alam M."/>
        </authorList>
    </citation>
    <scope>NUCLEOTIDE SEQUENCE [LARGE SCALE GENOMIC DNA]</scope>
    <source>
        <strain evidence="2">cv. CVL-1</strain>
        <tissue evidence="1">Whole seedling</tissue>
    </source>
</reference>
<organism evidence="1 2">
    <name type="scientific">Corchorus capsularis</name>
    <name type="common">Jute</name>
    <dbReference type="NCBI Taxonomy" id="210143"/>
    <lineage>
        <taxon>Eukaryota</taxon>
        <taxon>Viridiplantae</taxon>
        <taxon>Streptophyta</taxon>
        <taxon>Embryophyta</taxon>
        <taxon>Tracheophyta</taxon>
        <taxon>Spermatophyta</taxon>
        <taxon>Magnoliopsida</taxon>
        <taxon>eudicotyledons</taxon>
        <taxon>Gunneridae</taxon>
        <taxon>Pentapetalae</taxon>
        <taxon>rosids</taxon>
        <taxon>malvids</taxon>
        <taxon>Malvales</taxon>
        <taxon>Malvaceae</taxon>
        <taxon>Grewioideae</taxon>
        <taxon>Apeibeae</taxon>
        <taxon>Corchorus</taxon>
    </lineage>
</organism>
<accession>A0A1R3KKE2</accession>
<dbReference type="OrthoDB" id="674805at2759"/>
<name>A0A1R3KKE2_COCAP</name>
<gene>
    <name evidence="1" type="ORF">CCACVL1_01285</name>
</gene>